<dbReference type="HOGENOM" id="CLU_046295_2_1_1"/>
<name>A0A072PGL9_9EURO</name>
<dbReference type="Proteomes" id="UP000027920">
    <property type="component" value="Unassembled WGS sequence"/>
</dbReference>
<dbReference type="AlphaFoldDB" id="A0A072PGL9"/>
<dbReference type="STRING" id="1182545.A0A072PGL9"/>
<evidence type="ECO:0000313" key="2">
    <source>
        <dbReference type="EMBL" id="KEF58892.1"/>
    </source>
</evidence>
<comment type="caution">
    <text evidence="2">The sequence shown here is derived from an EMBL/GenBank/DDBJ whole genome shotgun (WGS) entry which is preliminary data.</text>
</comment>
<dbReference type="RefSeq" id="XP_013261482.1">
    <property type="nucleotide sequence ID" value="XM_013406028.1"/>
</dbReference>
<keyword evidence="3" id="KW-1185">Reference proteome</keyword>
<feature type="region of interest" description="Disordered" evidence="1">
    <location>
        <begin position="122"/>
        <end position="154"/>
    </location>
</feature>
<proteinExistence type="predicted"/>
<accession>A0A072PGL9</accession>
<organism evidence="2 3">
    <name type="scientific">Exophiala aquamarina CBS 119918</name>
    <dbReference type="NCBI Taxonomy" id="1182545"/>
    <lineage>
        <taxon>Eukaryota</taxon>
        <taxon>Fungi</taxon>
        <taxon>Dikarya</taxon>
        <taxon>Ascomycota</taxon>
        <taxon>Pezizomycotina</taxon>
        <taxon>Eurotiomycetes</taxon>
        <taxon>Chaetothyriomycetidae</taxon>
        <taxon>Chaetothyriales</taxon>
        <taxon>Herpotrichiellaceae</taxon>
        <taxon>Exophiala</taxon>
    </lineage>
</organism>
<dbReference type="GeneID" id="25278669"/>
<dbReference type="OrthoDB" id="432412at2759"/>
<evidence type="ECO:0008006" key="4">
    <source>
        <dbReference type="Google" id="ProtNLM"/>
    </source>
</evidence>
<dbReference type="PANTHER" id="PTHR15955">
    <property type="entry name" value="RWD DOMAIN CONTAINING PROTEIN 2"/>
    <property type="match status" value="1"/>
</dbReference>
<gene>
    <name evidence="2" type="ORF">A1O9_03735</name>
</gene>
<dbReference type="EMBL" id="AMGV01000003">
    <property type="protein sequence ID" value="KEF58892.1"/>
    <property type="molecule type" value="Genomic_DNA"/>
</dbReference>
<evidence type="ECO:0000256" key="1">
    <source>
        <dbReference type="SAM" id="MobiDB-lite"/>
    </source>
</evidence>
<sequence length="307" mass="33014">MTENMTESPERLEAELSLLEAMYPSSITYAPRSRELWFKASSSSGELKLRLPDSYPGAGFPTLISARDGAKNDLRDHTRRMIADLDLVEGEEGLDRIIVAFDALVYDLISKATSPDASLSQQYLESAESGSGSGSGSRSLRSDGTHAQEPKGADPMAPKTVIIWLHHLLATSKRKLAIAPSLTVASPATSTPAKVTAPAISVSGLSKPGYPGIMIFSGAAALVDAHVRELKDLNWQAFQVRYDSSEDDGRGGAGGLARRWKFKHEEEDTTAASSAERIVEVETMADLVKGIVDEGDREVFLHAVGVK</sequence>
<evidence type="ECO:0000313" key="3">
    <source>
        <dbReference type="Proteomes" id="UP000027920"/>
    </source>
</evidence>
<dbReference type="VEuPathDB" id="FungiDB:A1O9_03735"/>
<protein>
    <recommendedName>
        <fullName evidence="4">RWD domain-containing protein</fullName>
    </recommendedName>
</protein>
<dbReference type="InterPro" id="IPR017359">
    <property type="entry name" value="Phi-like"/>
</dbReference>
<reference evidence="2 3" key="1">
    <citation type="submission" date="2013-03" db="EMBL/GenBank/DDBJ databases">
        <title>The Genome Sequence of Exophiala aquamarina CBS 119918.</title>
        <authorList>
            <consortium name="The Broad Institute Genomics Platform"/>
            <person name="Cuomo C."/>
            <person name="de Hoog S."/>
            <person name="Gorbushina A."/>
            <person name="Walker B."/>
            <person name="Young S.K."/>
            <person name="Zeng Q."/>
            <person name="Gargeya S."/>
            <person name="Fitzgerald M."/>
            <person name="Haas B."/>
            <person name="Abouelleil A."/>
            <person name="Allen A.W."/>
            <person name="Alvarado L."/>
            <person name="Arachchi H.M."/>
            <person name="Berlin A.M."/>
            <person name="Chapman S.B."/>
            <person name="Gainer-Dewar J."/>
            <person name="Goldberg J."/>
            <person name="Griggs A."/>
            <person name="Gujja S."/>
            <person name="Hansen M."/>
            <person name="Howarth C."/>
            <person name="Imamovic A."/>
            <person name="Ireland A."/>
            <person name="Larimer J."/>
            <person name="McCowan C."/>
            <person name="Murphy C."/>
            <person name="Pearson M."/>
            <person name="Poon T.W."/>
            <person name="Priest M."/>
            <person name="Roberts A."/>
            <person name="Saif S."/>
            <person name="Shea T."/>
            <person name="Sisk P."/>
            <person name="Sykes S."/>
            <person name="Wortman J."/>
            <person name="Nusbaum C."/>
            <person name="Birren B."/>
        </authorList>
    </citation>
    <scope>NUCLEOTIDE SEQUENCE [LARGE SCALE GENOMIC DNA]</scope>
    <source>
        <strain evidence="2 3">CBS 119918</strain>
    </source>
</reference>
<feature type="compositionally biased region" description="Basic and acidic residues" evidence="1">
    <location>
        <begin position="140"/>
        <end position="152"/>
    </location>
</feature>
<dbReference type="PANTHER" id="PTHR15955:SF8">
    <property type="entry name" value="RWD DOMAIN-CONTAINING PROTEIN 2B-RELATED"/>
    <property type="match status" value="1"/>
</dbReference>